<name>A0A1G9ZEG2_9ACTN</name>
<dbReference type="InterPro" id="IPR017475">
    <property type="entry name" value="EPS_sugar_tfrase"/>
</dbReference>
<keyword evidence="10" id="KW-1185">Reference proteome</keyword>
<keyword evidence="5 7" id="KW-1133">Transmembrane helix</keyword>
<dbReference type="Proteomes" id="UP000198680">
    <property type="component" value="Unassembled WGS sequence"/>
</dbReference>
<dbReference type="GO" id="GO:0016020">
    <property type="term" value="C:membrane"/>
    <property type="evidence" value="ECO:0007669"/>
    <property type="project" value="UniProtKB-SubCell"/>
</dbReference>
<protein>
    <submittedName>
        <fullName evidence="9">Undecaprenyl-phosphate galactose phosphotransferase, WbaP/exopolysaccharide biosynthesis polyprenyl glycosylphosphotransferase</fullName>
    </submittedName>
</protein>
<dbReference type="OrthoDB" id="9808602at2"/>
<feature type="transmembrane region" description="Helical" evidence="7">
    <location>
        <begin position="110"/>
        <end position="127"/>
    </location>
</feature>
<evidence type="ECO:0000259" key="8">
    <source>
        <dbReference type="Pfam" id="PF02397"/>
    </source>
</evidence>
<reference evidence="10" key="1">
    <citation type="submission" date="2016-10" db="EMBL/GenBank/DDBJ databases">
        <authorList>
            <person name="Varghese N."/>
            <person name="Submissions S."/>
        </authorList>
    </citation>
    <scope>NUCLEOTIDE SEQUENCE [LARGE SCALE GENOMIC DNA]</scope>
    <source>
        <strain evidence="10">DSM 45419</strain>
    </source>
</reference>
<feature type="transmembrane region" description="Helical" evidence="7">
    <location>
        <begin position="174"/>
        <end position="193"/>
    </location>
</feature>
<evidence type="ECO:0000256" key="4">
    <source>
        <dbReference type="ARBA" id="ARBA00022692"/>
    </source>
</evidence>
<dbReference type="PANTHER" id="PTHR30576:SF10">
    <property type="entry name" value="SLL5057 PROTEIN"/>
    <property type="match status" value="1"/>
</dbReference>
<dbReference type="Pfam" id="PF02397">
    <property type="entry name" value="Bac_transf"/>
    <property type="match status" value="1"/>
</dbReference>
<evidence type="ECO:0000313" key="9">
    <source>
        <dbReference type="EMBL" id="SDN19830.1"/>
    </source>
</evidence>
<dbReference type="GO" id="GO:0016780">
    <property type="term" value="F:phosphotransferase activity, for other substituted phosphate groups"/>
    <property type="evidence" value="ECO:0007669"/>
    <property type="project" value="TreeGrafter"/>
</dbReference>
<keyword evidence="6 7" id="KW-0472">Membrane</keyword>
<dbReference type="Pfam" id="PF13727">
    <property type="entry name" value="CoA_binding_3"/>
    <property type="match status" value="1"/>
</dbReference>
<feature type="transmembrane region" description="Helical" evidence="7">
    <location>
        <begin position="148"/>
        <end position="168"/>
    </location>
</feature>
<feature type="domain" description="Bacterial sugar transferase" evidence="8">
    <location>
        <begin position="343"/>
        <end position="530"/>
    </location>
</feature>
<evidence type="ECO:0000256" key="5">
    <source>
        <dbReference type="ARBA" id="ARBA00022989"/>
    </source>
</evidence>
<proteinExistence type="inferred from homology"/>
<evidence type="ECO:0000256" key="6">
    <source>
        <dbReference type="ARBA" id="ARBA00023136"/>
    </source>
</evidence>
<gene>
    <name evidence="9" type="ORF">SAMN05660642_04319</name>
</gene>
<keyword evidence="3 9" id="KW-0808">Transferase</keyword>
<feature type="transmembrane region" description="Helical" evidence="7">
    <location>
        <begin position="349"/>
        <end position="371"/>
    </location>
</feature>
<dbReference type="Gene3D" id="3.40.50.720">
    <property type="entry name" value="NAD(P)-binding Rossmann-like Domain"/>
    <property type="match status" value="1"/>
</dbReference>
<dbReference type="RefSeq" id="WP_091223208.1">
    <property type="nucleotide sequence ID" value="NZ_FNHE01000013.1"/>
</dbReference>
<dbReference type="EMBL" id="FNHE01000013">
    <property type="protein sequence ID" value="SDN19830.1"/>
    <property type="molecule type" value="Genomic_DNA"/>
</dbReference>
<dbReference type="PANTHER" id="PTHR30576">
    <property type="entry name" value="COLANIC BIOSYNTHESIS UDP-GLUCOSE LIPID CARRIER TRANSFERASE"/>
    <property type="match status" value="1"/>
</dbReference>
<comment type="subcellular location">
    <subcellularLocation>
        <location evidence="1">Membrane</location>
        <topology evidence="1">Multi-pass membrane protein</topology>
    </subcellularLocation>
</comment>
<evidence type="ECO:0000256" key="3">
    <source>
        <dbReference type="ARBA" id="ARBA00022679"/>
    </source>
</evidence>
<dbReference type="NCBIfam" id="TIGR03025">
    <property type="entry name" value="EPS_sugtrans"/>
    <property type="match status" value="1"/>
</dbReference>
<sequence>MSDAFRERLDSVLAPDPSPATGPAAVMPRFGADDSRELRRLAEPSTRSPVFTTSVVITTHSRPVYDPFTARRRQNPEWLVAYTAMLVTGDVIAAIAAACALMPFTGPISVQGIALAAIGVLAWPALLMSLSTYAERLHGTGAVEYRRVAISGVIAVAVAGYAAQVPALVGLTRLLLIGVPVATVLTLLSRALNRWRLHAARRRGLMAKRVVLVGRDSTVLDLAQRLRRDPACGLQVVGACVPQPPGSQSLERSQVAVLGDLSQVVRVVDEVGADAVVVASASETAGQYLRDLSWRLEGTNIDVLAAPGLLEVAPHRLQIRPTTSAPLIQIREPEFRGHRRVVKGVLDRVAAAVLLVLGSPLLLAIGAAVRFSSPGPALYRQCRVGKRGVCFDVLKFRSMVTDAERQLDELLSQNEGNAVLFKMRRDPRVTPVGRFLRRYSLDELPQLINVLKGQMSFVGPRPALEREVARYGPDMHRRLLVKPGITGLWQVSGRSNLSWDEAVELDIRYVENWSLGLDLAILLRTIRAVLRSSGAY</sequence>
<accession>A0A1G9ZEG2</accession>
<dbReference type="STRING" id="1137991.SAMN05660642_04319"/>
<dbReference type="InterPro" id="IPR003362">
    <property type="entry name" value="Bact_transf"/>
</dbReference>
<keyword evidence="4 7" id="KW-0812">Transmembrane</keyword>
<comment type="similarity">
    <text evidence="2">Belongs to the bacterial sugar transferase family.</text>
</comment>
<evidence type="ECO:0000313" key="10">
    <source>
        <dbReference type="Proteomes" id="UP000198680"/>
    </source>
</evidence>
<dbReference type="AlphaFoldDB" id="A0A1G9ZEG2"/>
<evidence type="ECO:0000256" key="2">
    <source>
        <dbReference type="ARBA" id="ARBA00006464"/>
    </source>
</evidence>
<evidence type="ECO:0000256" key="7">
    <source>
        <dbReference type="SAM" id="Phobius"/>
    </source>
</evidence>
<organism evidence="9 10">
    <name type="scientific">Geodermatophilus siccatus</name>
    <dbReference type="NCBI Taxonomy" id="1137991"/>
    <lineage>
        <taxon>Bacteria</taxon>
        <taxon>Bacillati</taxon>
        <taxon>Actinomycetota</taxon>
        <taxon>Actinomycetes</taxon>
        <taxon>Geodermatophilales</taxon>
        <taxon>Geodermatophilaceae</taxon>
        <taxon>Geodermatophilus</taxon>
    </lineage>
</organism>
<feature type="transmembrane region" description="Helical" evidence="7">
    <location>
        <begin position="79"/>
        <end position="104"/>
    </location>
</feature>
<evidence type="ECO:0000256" key="1">
    <source>
        <dbReference type="ARBA" id="ARBA00004141"/>
    </source>
</evidence>